<evidence type="ECO:0000313" key="5">
    <source>
        <dbReference type="Proteomes" id="UP000835052"/>
    </source>
</evidence>
<dbReference type="InterPro" id="IPR013087">
    <property type="entry name" value="Znf_C2H2_type"/>
</dbReference>
<dbReference type="GO" id="GO:0008270">
    <property type="term" value="F:zinc ion binding"/>
    <property type="evidence" value="ECO:0007669"/>
    <property type="project" value="UniProtKB-KW"/>
</dbReference>
<evidence type="ECO:0000313" key="4">
    <source>
        <dbReference type="EMBL" id="CAD6188655.1"/>
    </source>
</evidence>
<keyword evidence="1" id="KW-0479">Metal-binding</keyword>
<gene>
    <name evidence="4" type="ORF">CAUJ_LOCUS4574</name>
</gene>
<evidence type="ECO:0000256" key="1">
    <source>
        <dbReference type="PROSITE-ProRule" id="PRU00042"/>
    </source>
</evidence>
<feature type="domain" description="C2H2-type" evidence="3">
    <location>
        <begin position="48"/>
        <end position="76"/>
    </location>
</feature>
<comment type="caution">
    <text evidence="4">The sequence shown here is derived from an EMBL/GenBank/DDBJ whole genome shotgun (WGS) entry which is preliminary data.</text>
</comment>
<keyword evidence="1" id="KW-0863">Zinc-finger</keyword>
<sequence>MKLAAEDVEDDEMFVDCDGDFDDVENGASSSSPGKKSELKRPDLKGTFHCSVCAKVFCHSSSLSRHRMQAHFQELQVHLVSQGHH</sequence>
<feature type="compositionally biased region" description="Acidic residues" evidence="2">
    <location>
        <begin position="16"/>
        <end position="25"/>
    </location>
</feature>
<evidence type="ECO:0000259" key="3">
    <source>
        <dbReference type="PROSITE" id="PS50157"/>
    </source>
</evidence>
<organism evidence="4 5">
    <name type="scientific">Caenorhabditis auriculariae</name>
    <dbReference type="NCBI Taxonomy" id="2777116"/>
    <lineage>
        <taxon>Eukaryota</taxon>
        <taxon>Metazoa</taxon>
        <taxon>Ecdysozoa</taxon>
        <taxon>Nematoda</taxon>
        <taxon>Chromadorea</taxon>
        <taxon>Rhabditida</taxon>
        <taxon>Rhabditina</taxon>
        <taxon>Rhabditomorpha</taxon>
        <taxon>Rhabditoidea</taxon>
        <taxon>Rhabditidae</taxon>
        <taxon>Peloderinae</taxon>
        <taxon>Caenorhabditis</taxon>
    </lineage>
</organism>
<keyword evidence="1" id="KW-0862">Zinc</keyword>
<keyword evidence="5" id="KW-1185">Reference proteome</keyword>
<dbReference type="PROSITE" id="PS00028">
    <property type="entry name" value="ZINC_FINGER_C2H2_1"/>
    <property type="match status" value="1"/>
</dbReference>
<dbReference type="AlphaFoldDB" id="A0A8S1GZA4"/>
<feature type="region of interest" description="Disordered" evidence="2">
    <location>
        <begin position="16"/>
        <end position="42"/>
    </location>
</feature>
<evidence type="ECO:0000256" key="2">
    <source>
        <dbReference type="SAM" id="MobiDB-lite"/>
    </source>
</evidence>
<accession>A0A8S1GZA4</accession>
<dbReference type="InterPro" id="IPR036236">
    <property type="entry name" value="Znf_C2H2_sf"/>
</dbReference>
<name>A0A8S1GZA4_9PELO</name>
<dbReference type="SUPFAM" id="SSF57667">
    <property type="entry name" value="beta-beta-alpha zinc fingers"/>
    <property type="match status" value="1"/>
</dbReference>
<dbReference type="Proteomes" id="UP000835052">
    <property type="component" value="Unassembled WGS sequence"/>
</dbReference>
<dbReference type="OrthoDB" id="6359816at2759"/>
<proteinExistence type="predicted"/>
<protein>
    <recommendedName>
        <fullName evidence="3">C2H2-type domain-containing protein</fullName>
    </recommendedName>
</protein>
<dbReference type="EMBL" id="CAJGYM010000008">
    <property type="protein sequence ID" value="CAD6188655.1"/>
    <property type="molecule type" value="Genomic_DNA"/>
</dbReference>
<dbReference type="PROSITE" id="PS50157">
    <property type="entry name" value="ZINC_FINGER_C2H2_2"/>
    <property type="match status" value="1"/>
</dbReference>
<reference evidence="4" key="1">
    <citation type="submission" date="2020-10" db="EMBL/GenBank/DDBJ databases">
        <authorList>
            <person name="Kikuchi T."/>
        </authorList>
    </citation>
    <scope>NUCLEOTIDE SEQUENCE</scope>
    <source>
        <strain evidence="4">NKZ352</strain>
    </source>
</reference>